<dbReference type="InterPro" id="IPR036259">
    <property type="entry name" value="MFS_trans_sf"/>
</dbReference>
<reference evidence="8" key="1">
    <citation type="submission" date="2017-05" db="EMBL/GenBank/DDBJ databases">
        <title>Complete and WGS of Bordetella genogroups.</title>
        <authorList>
            <person name="Spilker T."/>
            <person name="Lipuma J."/>
        </authorList>
    </citation>
    <scope>NUCLEOTIDE SEQUENCE [LARGE SCALE GENOMIC DNA]</scope>
    <source>
        <strain evidence="8">AU8256</strain>
    </source>
</reference>
<evidence type="ECO:0000256" key="3">
    <source>
        <dbReference type="ARBA" id="ARBA00022989"/>
    </source>
</evidence>
<feature type="transmembrane region" description="Helical" evidence="5">
    <location>
        <begin position="118"/>
        <end position="141"/>
    </location>
</feature>
<gene>
    <name evidence="7" type="ORF">CAL24_15405</name>
</gene>
<feature type="transmembrane region" description="Helical" evidence="5">
    <location>
        <begin position="153"/>
        <end position="177"/>
    </location>
</feature>
<feature type="transmembrane region" description="Helical" evidence="5">
    <location>
        <begin position="345"/>
        <end position="366"/>
    </location>
</feature>
<feature type="transmembrane region" description="Helical" evidence="5">
    <location>
        <begin position="240"/>
        <end position="260"/>
    </location>
</feature>
<sequence>MSSLCPAPHSPAMQATPARAATAGLPPLFALAIGFIMAMLDVTIVNVALPSIAAQFGTPLSGLVWIVDGYTLTFAAFLLAAGALSDRYGAKAVYLAGLALFTVASLLCGAAPDTGMLVAARLLQGVGAALFMPSSLSLLAHAYQDEHERGRMLAAWAAIITTAASAGPLVGGLLISLLGWRSIFLLNLPLGLLGLWLAHTRLASPAPRPRPIDPVSHLLGIATLGSACFALVQGNVYGWVSARILAAAALAVLLGAALVVRERRHPHPIVPRALLATPGYLPANAYGFLASFTAYGLIFLLSLYMQQALGATPLQAGLRLLPMLAALTLGNLASGRLAARWGAPAVMMGGAALGALSSIALCLAYTPESPYLLLLALVGLGNLAAGAAIPAMTGLAMRLGGHAGANSASALLNTNRQAGTLVGVAVVGTTLHALPDWHASLPVALGLMGIAYVVNMAIVLRYLLLRAGQAAATP</sequence>
<keyword evidence="4 5" id="KW-0472">Membrane</keyword>
<evidence type="ECO:0000256" key="5">
    <source>
        <dbReference type="SAM" id="Phobius"/>
    </source>
</evidence>
<dbReference type="PROSITE" id="PS50850">
    <property type="entry name" value="MFS"/>
    <property type="match status" value="1"/>
</dbReference>
<comment type="caution">
    <text evidence="7">The sequence shown here is derived from an EMBL/GenBank/DDBJ whole genome shotgun (WGS) entry which is preliminary data.</text>
</comment>
<dbReference type="CDD" id="cd17321">
    <property type="entry name" value="MFS_MMR_MDR_like"/>
    <property type="match status" value="1"/>
</dbReference>
<keyword evidence="3 5" id="KW-1133">Transmembrane helix</keyword>
<proteinExistence type="predicted"/>
<feature type="transmembrane region" description="Helical" evidence="5">
    <location>
        <begin position="183"/>
        <end position="203"/>
    </location>
</feature>
<feature type="transmembrane region" description="Helical" evidence="5">
    <location>
        <begin position="28"/>
        <end position="48"/>
    </location>
</feature>
<feature type="transmembrane region" description="Helical" evidence="5">
    <location>
        <begin position="441"/>
        <end position="464"/>
    </location>
</feature>
<evidence type="ECO:0000259" key="6">
    <source>
        <dbReference type="PROSITE" id="PS50850"/>
    </source>
</evidence>
<dbReference type="InterPro" id="IPR011701">
    <property type="entry name" value="MFS"/>
</dbReference>
<dbReference type="InterPro" id="IPR020846">
    <property type="entry name" value="MFS_dom"/>
</dbReference>
<dbReference type="EMBL" id="NEVT01000006">
    <property type="protein sequence ID" value="OZI76509.1"/>
    <property type="molecule type" value="Genomic_DNA"/>
</dbReference>
<dbReference type="PANTHER" id="PTHR42718:SF40">
    <property type="entry name" value="METHYLENOMYCIN A RESISTANCE PROTEIN"/>
    <property type="match status" value="1"/>
</dbReference>
<dbReference type="PANTHER" id="PTHR42718">
    <property type="entry name" value="MAJOR FACILITATOR SUPERFAMILY MULTIDRUG TRANSPORTER MFSC"/>
    <property type="match status" value="1"/>
</dbReference>
<dbReference type="SUPFAM" id="SSF103473">
    <property type="entry name" value="MFS general substrate transporter"/>
    <property type="match status" value="1"/>
</dbReference>
<dbReference type="GO" id="GO:0022857">
    <property type="term" value="F:transmembrane transporter activity"/>
    <property type="evidence" value="ECO:0007669"/>
    <property type="project" value="InterPro"/>
</dbReference>
<dbReference type="Gene3D" id="1.20.1720.10">
    <property type="entry name" value="Multidrug resistance protein D"/>
    <property type="match status" value="1"/>
</dbReference>
<feature type="transmembrane region" description="Helical" evidence="5">
    <location>
        <begin position="316"/>
        <end position="333"/>
    </location>
</feature>
<name>A0A261VR32_9BORD</name>
<organism evidence="7 8">
    <name type="scientific">Bordetella genomosp. 2</name>
    <dbReference type="NCBI Taxonomy" id="1983456"/>
    <lineage>
        <taxon>Bacteria</taxon>
        <taxon>Pseudomonadati</taxon>
        <taxon>Pseudomonadota</taxon>
        <taxon>Betaproteobacteria</taxon>
        <taxon>Burkholderiales</taxon>
        <taxon>Alcaligenaceae</taxon>
        <taxon>Bordetella</taxon>
    </lineage>
</organism>
<feature type="transmembrane region" description="Helical" evidence="5">
    <location>
        <begin position="372"/>
        <end position="397"/>
    </location>
</feature>
<dbReference type="Gene3D" id="1.20.1250.20">
    <property type="entry name" value="MFS general substrate transporter like domains"/>
    <property type="match status" value="1"/>
</dbReference>
<protein>
    <submittedName>
        <fullName evidence="7">MFS transporter</fullName>
    </submittedName>
</protein>
<evidence type="ECO:0000256" key="1">
    <source>
        <dbReference type="ARBA" id="ARBA00004141"/>
    </source>
</evidence>
<comment type="subcellular location">
    <subcellularLocation>
        <location evidence="1">Membrane</location>
        <topology evidence="1">Multi-pass membrane protein</topology>
    </subcellularLocation>
</comment>
<keyword evidence="2 5" id="KW-0812">Transmembrane</keyword>
<dbReference type="Pfam" id="PF07690">
    <property type="entry name" value="MFS_1"/>
    <property type="match status" value="2"/>
</dbReference>
<feature type="transmembrane region" description="Helical" evidence="5">
    <location>
        <begin position="60"/>
        <end position="80"/>
    </location>
</feature>
<dbReference type="Proteomes" id="UP000215633">
    <property type="component" value="Unassembled WGS sequence"/>
</dbReference>
<evidence type="ECO:0000256" key="4">
    <source>
        <dbReference type="ARBA" id="ARBA00023136"/>
    </source>
</evidence>
<evidence type="ECO:0000313" key="8">
    <source>
        <dbReference type="Proteomes" id="UP000215633"/>
    </source>
</evidence>
<evidence type="ECO:0000313" key="7">
    <source>
        <dbReference type="EMBL" id="OZI76509.1"/>
    </source>
</evidence>
<feature type="domain" description="Major facilitator superfamily (MFS) profile" evidence="6">
    <location>
        <begin position="27"/>
        <end position="469"/>
    </location>
</feature>
<keyword evidence="8" id="KW-1185">Reference proteome</keyword>
<feature type="transmembrane region" description="Helical" evidence="5">
    <location>
        <begin position="215"/>
        <end position="234"/>
    </location>
</feature>
<dbReference type="GO" id="GO:0016020">
    <property type="term" value="C:membrane"/>
    <property type="evidence" value="ECO:0007669"/>
    <property type="project" value="UniProtKB-SubCell"/>
</dbReference>
<accession>A0A261VR32</accession>
<dbReference type="AlphaFoldDB" id="A0A261VR32"/>
<evidence type="ECO:0000256" key="2">
    <source>
        <dbReference type="ARBA" id="ARBA00022692"/>
    </source>
</evidence>
<dbReference type="RefSeq" id="WP_094807134.1">
    <property type="nucleotide sequence ID" value="NZ_NEVT01000006.1"/>
</dbReference>
<feature type="transmembrane region" description="Helical" evidence="5">
    <location>
        <begin position="281"/>
        <end position="304"/>
    </location>
</feature>
<feature type="transmembrane region" description="Helical" evidence="5">
    <location>
        <begin position="92"/>
        <end position="112"/>
    </location>
</feature>